<name>A0AAV8Q4N9_ENSVE</name>
<comment type="caution">
    <text evidence="1">The sequence shown here is derived from an EMBL/GenBank/DDBJ whole genome shotgun (WGS) entry which is preliminary data.</text>
</comment>
<reference evidence="1 2" key="1">
    <citation type="submission" date="2022-12" db="EMBL/GenBank/DDBJ databases">
        <title>Chromosome-scale assembly of the Ensete ventricosum genome.</title>
        <authorList>
            <person name="Dussert Y."/>
            <person name="Stocks J."/>
            <person name="Wendawek A."/>
            <person name="Woldeyes F."/>
            <person name="Nichols R.A."/>
            <person name="Borrell J.S."/>
        </authorList>
    </citation>
    <scope>NUCLEOTIDE SEQUENCE [LARGE SCALE GENOMIC DNA]</scope>
    <source>
        <strain evidence="2">cv. Maze</strain>
        <tissue evidence="1">Seeds</tissue>
    </source>
</reference>
<proteinExistence type="predicted"/>
<evidence type="ECO:0000313" key="2">
    <source>
        <dbReference type="Proteomes" id="UP001222027"/>
    </source>
</evidence>
<keyword evidence="2" id="KW-1185">Reference proteome</keyword>
<organism evidence="1 2">
    <name type="scientific">Ensete ventricosum</name>
    <name type="common">Abyssinian banana</name>
    <name type="synonym">Musa ensete</name>
    <dbReference type="NCBI Taxonomy" id="4639"/>
    <lineage>
        <taxon>Eukaryota</taxon>
        <taxon>Viridiplantae</taxon>
        <taxon>Streptophyta</taxon>
        <taxon>Embryophyta</taxon>
        <taxon>Tracheophyta</taxon>
        <taxon>Spermatophyta</taxon>
        <taxon>Magnoliopsida</taxon>
        <taxon>Liliopsida</taxon>
        <taxon>Zingiberales</taxon>
        <taxon>Musaceae</taxon>
        <taxon>Ensete</taxon>
    </lineage>
</organism>
<sequence length="172" mass="18434">MDAVVVVSIKPLLGRSTIYWVGLPLIEPVFHNWTNRSIEPAFHLLGRFGIAGSATSRVLFPPKLSRLATLSSHGVSLSLDLETRSLLPQARGQETRAYFSRPECFLSSLSSVTKCLSGIGVASDPPAAPQRGVFGSVDLEAWDREFLVEVLVPGAGSFGASIKDLAALELSL</sequence>
<dbReference type="Proteomes" id="UP001222027">
    <property type="component" value="Unassembled WGS sequence"/>
</dbReference>
<dbReference type="EMBL" id="JAQQAF010000002">
    <property type="protein sequence ID" value="KAJ8505722.1"/>
    <property type="molecule type" value="Genomic_DNA"/>
</dbReference>
<dbReference type="AlphaFoldDB" id="A0AAV8Q4N9"/>
<gene>
    <name evidence="1" type="ORF">OPV22_006608</name>
</gene>
<evidence type="ECO:0000313" key="1">
    <source>
        <dbReference type="EMBL" id="KAJ8505722.1"/>
    </source>
</evidence>
<accession>A0AAV8Q4N9</accession>
<protein>
    <submittedName>
        <fullName evidence="1">Uncharacterized protein</fullName>
    </submittedName>
</protein>